<dbReference type="EMBL" id="GBRH01164002">
    <property type="protein sequence ID" value="JAE33894.1"/>
    <property type="molecule type" value="Transcribed_RNA"/>
</dbReference>
<accession>A0A0A9HDK0</accession>
<name>A0A0A9HDK0_ARUDO</name>
<reference evidence="1" key="1">
    <citation type="submission" date="2014-09" db="EMBL/GenBank/DDBJ databases">
        <authorList>
            <person name="Magalhaes I.L.F."/>
            <person name="Oliveira U."/>
            <person name="Santos F.R."/>
            <person name="Vidigal T.H.D.A."/>
            <person name="Brescovit A.D."/>
            <person name="Santos A.J."/>
        </authorList>
    </citation>
    <scope>NUCLEOTIDE SEQUENCE</scope>
    <source>
        <tissue evidence="1">Shoot tissue taken approximately 20 cm above the soil surface</tissue>
    </source>
</reference>
<evidence type="ECO:0000313" key="1">
    <source>
        <dbReference type="EMBL" id="JAE33894.1"/>
    </source>
</evidence>
<sequence length="12" mass="1503">MNNSYLLQLHRN</sequence>
<reference evidence="1" key="2">
    <citation type="journal article" date="2015" name="Data Brief">
        <title>Shoot transcriptome of the giant reed, Arundo donax.</title>
        <authorList>
            <person name="Barrero R.A."/>
            <person name="Guerrero F.D."/>
            <person name="Moolhuijzen P."/>
            <person name="Goolsby J.A."/>
            <person name="Tidwell J."/>
            <person name="Bellgard S.E."/>
            <person name="Bellgard M.I."/>
        </authorList>
    </citation>
    <scope>NUCLEOTIDE SEQUENCE</scope>
    <source>
        <tissue evidence="1">Shoot tissue taken approximately 20 cm above the soil surface</tissue>
    </source>
</reference>
<protein>
    <submittedName>
        <fullName evidence="1">Uncharacterized protein</fullName>
    </submittedName>
</protein>
<proteinExistence type="predicted"/>
<organism evidence="1">
    <name type="scientific">Arundo donax</name>
    <name type="common">Giant reed</name>
    <name type="synonym">Donax arundinaceus</name>
    <dbReference type="NCBI Taxonomy" id="35708"/>
    <lineage>
        <taxon>Eukaryota</taxon>
        <taxon>Viridiplantae</taxon>
        <taxon>Streptophyta</taxon>
        <taxon>Embryophyta</taxon>
        <taxon>Tracheophyta</taxon>
        <taxon>Spermatophyta</taxon>
        <taxon>Magnoliopsida</taxon>
        <taxon>Liliopsida</taxon>
        <taxon>Poales</taxon>
        <taxon>Poaceae</taxon>
        <taxon>PACMAD clade</taxon>
        <taxon>Arundinoideae</taxon>
        <taxon>Arundineae</taxon>
        <taxon>Arundo</taxon>
    </lineage>
</organism>